<protein>
    <submittedName>
        <fullName evidence="1">Uncharacterized protein</fullName>
    </submittedName>
</protein>
<dbReference type="AlphaFoldDB" id="A0A1B6L8B1"/>
<organism evidence="1">
    <name type="scientific">Graphocephala atropunctata</name>
    <dbReference type="NCBI Taxonomy" id="36148"/>
    <lineage>
        <taxon>Eukaryota</taxon>
        <taxon>Metazoa</taxon>
        <taxon>Ecdysozoa</taxon>
        <taxon>Arthropoda</taxon>
        <taxon>Hexapoda</taxon>
        <taxon>Insecta</taxon>
        <taxon>Pterygota</taxon>
        <taxon>Neoptera</taxon>
        <taxon>Paraneoptera</taxon>
        <taxon>Hemiptera</taxon>
        <taxon>Auchenorrhyncha</taxon>
        <taxon>Membracoidea</taxon>
        <taxon>Cicadellidae</taxon>
        <taxon>Cicadellinae</taxon>
        <taxon>Cicadellini</taxon>
        <taxon>Graphocephala</taxon>
    </lineage>
</organism>
<feature type="non-terminal residue" evidence="1">
    <location>
        <position position="178"/>
    </location>
</feature>
<name>A0A1B6L8B1_9HEMI</name>
<dbReference type="EMBL" id="GEBQ01020039">
    <property type="protein sequence ID" value="JAT19938.1"/>
    <property type="molecule type" value="Transcribed_RNA"/>
</dbReference>
<accession>A0A1B6L8B1</accession>
<reference evidence="1" key="1">
    <citation type="submission" date="2015-11" db="EMBL/GenBank/DDBJ databases">
        <title>De novo transcriptome assembly of four potential Pierce s Disease insect vectors from Arizona vineyards.</title>
        <authorList>
            <person name="Tassone E.E."/>
        </authorList>
    </citation>
    <scope>NUCLEOTIDE SEQUENCE</scope>
</reference>
<sequence>ATDEPVLILGRTDITLEISHCIMVFPVFVAKGVGGCCIIGNDFHWKFGTKIDFARREVQFTLSNGRKISADFLSEEKNAKYLRPPPDSSWLNNIQFEEVTKVHAKVVCDVSAELPPRSQRLLRIKYEGPMPGVGIMEPNINIFKEKSVMVPCGLTQSVPPTQVLVMNMANDKKYVREG</sequence>
<proteinExistence type="predicted"/>
<feature type="non-terminal residue" evidence="1">
    <location>
        <position position="1"/>
    </location>
</feature>
<gene>
    <name evidence="1" type="ORF">g.3509</name>
</gene>
<evidence type="ECO:0000313" key="1">
    <source>
        <dbReference type="EMBL" id="JAT19938.1"/>
    </source>
</evidence>